<accession>A0A430FQQ0</accession>
<dbReference type="OrthoDB" id="5188280at2"/>
<evidence type="ECO:0000256" key="1">
    <source>
        <dbReference type="SAM" id="MobiDB-lite"/>
    </source>
</evidence>
<keyword evidence="3" id="KW-1185">Reference proteome</keyword>
<dbReference type="AlphaFoldDB" id="A0A430FQQ0"/>
<feature type="region of interest" description="Disordered" evidence="1">
    <location>
        <begin position="1"/>
        <end position="33"/>
    </location>
</feature>
<dbReference type="Proteomes" id="UP000287609">
    <property type="component" value="Unassembled WGS sequence"/>
</dbReference>
<comment type="caution">
    <text evidence="2">The sequence shown here is derived from an EMBL/GenBank/DDBJ whole genome shotgun (WGS) entry which is preliminary data.</text>
</comment>
<dbReference type="RefSeq" id="WP_125963940.1">
    <property type="nucleotide sequence ID" value="NZ_QXGM01000002.1"/>
</dbReference>
<dbReference type="EMBL" id="QXGM01000002">
    <property type="protein sequence ID" value="RSX55167.1"/>
    <property type="molecule type" value="Genomic_DNA"/>
</dbReference>
<protein>
    <recommendedName>
        <fullName evidence="4">Thymidine phosphorylase</fullName>
    </recommendedName>
</protein>
<gene>
    <name evidence="2" type="ORF">D2E26_1221</name>
</gene>
<organism evidence="2 3">
    <name type="scientific">Bifidobacterium dolichotidis</name>
    <dbReference type="NCBI Taxonomy" id="2306976"/>
    <lineage>
        <taxon>Bacteria</taxon>
        <taxon>Bacillati</taxon>
        <taxon>Actinomycetota</taxon>
        <taxon>Actinomycetes</taxon>
        <taxon>Bifidobacteriales</taxon>
        <taxon>Bifidobacteriaceae</taxon>
        <taxon>Bifidobacterium</taxon>
    </lineage>
</organism>
<evidence type="ECO:0000313" key="3">
    <source>
        <dbReference type="Proteomes" id="UP000287609"/>
    </source>
</evidence>
<sequence length="270" mass="28911">MRSSGRAGSASIVSTTAGFTHAGSPRPTRPGQLAPGVIEGIAGGADPEQVSEIAHATAWALLSHVHEADDPQVVQRTLTLVDHEGIDTIAELWSQAEPVSLPGVLWRLYCLRTWMVRQRESIAHLWRLGEPVATSASAIAGVDDAPSADDIVHTADSILAGAFTGDFPLALDRASTFIEVVALGLRVQARRLTAVADSEEQHAHDTAADVALNNNHDFSITAETQQNNAANTSHKLHTQAARLLHTAANLWSTARDLHMGAKLYRRGRLE</sequence>
<reference evidence="2 3" key="1">
    <citation type="submission" date="2018-09" db="EMBL/GenBank/DDBJ databases">
        <title>Characterization of the phylogenetic diversity of five novel species belonging to the genus Bifidobacterium.</title>
        <authorList>
            <person name="Lugli G.A."/>
            <person name="Duranti S."/>
            <person name="Milani C."/>
        </authorList>
    </citation>
    <scope>NUCLEOTIDE SEQUENCE [LARGE SCALE GENOMIC DNA]</scope>
    <source>
        <strain evidence="2 3">2036B</strain>
    </source>
</reference>
<evidence type="ECO:0000313" key="2">
    <source>
        <dbReference type="EMBL" id="RSX55167.1"/>
    </source>
</evidence>
<name>A0A430FQQ0_9BIFI</name>
<evidence type="ECO:0008006" key="4">
    <source>
        <dbReference type="Google" id="ProtNLM"/>
    </source>
</evidence>
<proteinExistence type="predicted"/>